<dbReference type="RefSeq" id="XP_027189677.1">
    <property type="nucleotide sequence ID" value="XM_027333876.1"/>
</dbReference>
<feature type="compositionally biased region" description="Polar residues" evidence="6">
    <location>
        <begin position="368"/>
        <end position="378"/>
    </location>
</feature>
<sequence length="790" mass="87991">MGFFDLNIPYPEPSSQSSKSTIESNRTRLAVKAMELGYTGIAYNRTMKGVMSDHHRCSISPLSLSSLLNVVPFLSSSAKLHRDLLGIPSSTPFRQYTRLTVCVENPLQANALNGGNPVLKTYDLVAVKPLNQTAFDIACERMEVDIISIDFSAKLPFRLKQSMVKMATERDIVFEVSYSGLIADVQLRRQLISSAKLLIEWTRGRDIIFSSAASSVNELRGPCDVANLLLLFGLSKEKAKAAISNNCRLLLANALRKKRFYKEAVRVEVLSSDAASHSKEARHQELLKWDPLSSGEGDILLDDIENSCSAFGKASKTAKAIDFVSVVDSLPSQGYQVQDFLSRNDAFRMSPANKVNFLPVTQKVNQSTPVPHNLTEQPNRPDVCPKQDERSSLDGMHIVRYDSIFEKNIHNGTGEAFCSKDVDTETNGADLEQKNSVDSDVHLNETDKSFSVYCKAPEIVKSVVDSDNKVNLLPVAENVNQSKPAPNNSTEQPDRLDLFPEQDEMSLSDTVTTHHDVSCDNIFEKNIHHGTIEASNSKVEFDTQTNTTKLGHQNCIDSDVDCTPFEAKVPDSQSDLCISSNALDTVKPHENENLLRSSYDPHNIDEKLEIFTPSTGILFPAPVLEKHNEKNIDVNLNAHFSTLHENLPKQDSKVADTVLDINTCTFETSVEDGQFEKRDTDTVEIDEMPPQTPFDEMKMDDDSTVAIHLLPEVMMEDQKFGEVSTDSDQLASVHPVSGRLRVKRRTSRGPFLFPLKRMLNMVPFKKKGKKVKRRTNPNCSSTISQDTSQT</sequence>
<dbReference type="Pfam" id="PF01876">
    <property type="entry name" value="RNase_P_p30"/>
    <property type="match status" value="1"/>
</dbReference>
<evidence type="ECO:0000313" key="8">
    <source>
        <dbReference type="RefSeq" id="XP_027189677.1"/>
    </source>
</evidence>
<evidence type="ECO:0000256" key="6">
    <source>
        <dbReference type="SAM" id="MobiDB-lite"/>
    </source>
</evidence>
<feature type="compositionally biased region" description="Polar residues" evidence="6">
    <location>
        <begin position="13"/>
        <end position="24"/>
    </location>
</feature>
<organism evidence="7 8">
    <name type="scientific">Cicer arietinum</name>
    <name type="common">Chickpea</name>
    <name type="synonym">Garbanzo</name>
    <dbReference type="NCBI Taxonomy" id="3827"/>
    <lineage>
        <taxon>Eukaryota</taxon>
        <taxon>Viridiplantae</taxon>
        <taxon>Streptophyta</taxon>
        <taxon>Embryophyta</taxon>
        <taxon>Tracheophyta</taxon>
        <taxon>Spermatophyta</taxon>
        <taxon>Magnoliopsida</taxon>
        <taxon>eudicotyledons</taxon>
        <taxon>Gunneridae</taxon>
        <taxon>Pentapetalae</taxon>
        <taxon>rosids</taxon>
        <taxon>fabids</taxon>
        <taxon>Fabales</taxon>
        <taxon>Fabaceae</taxon>
        <taxon>Papilionoideae</taxon>
        <taxon>50 kb inversion clade</taxon>
        <taxon>NPAAA clade</taxon>
        <taxon>Hologalegina</taxon>
        <taxon>IRL clade</taxon>
        <taxon>Cicereae</taxon>
        <taxon>Cicer</taxon>
    </lineage>
</organism>
<evidence type="ECO:0000256" key="3">
    <source>
        <dbReference type="ARBA" id="ARBA00022694"/>
    </source>
</evidence>
<accession>A0A3Q7YAH5</accession>
<evidence type="ECO:0000256" key="1">
    <source>
        <dbReference type="ARBA" id="ARBA00004123"/>
    </source>
</evidence>
<comment type="subcellular location">
    <subcellularLocation>
        <location evidence="1">Nucleus</location>
    </subcellularLocation>
</comment>
<dbReference type="STRING" id="3827.A0A3Q7YAH5"/>
<keyword evidence="7" id="KW-1185">Reference proteome</keyword>
<reference evidence="8" key="2">
    <citation type="submission" date="2025-08" db="UniProtKB">
        <authorList>
            <consortium name="RefSeq"/>
        </authorList>
    </citation>
    <scope>IDENTIFICATION</scope>
    <source>
        <tissue evidence="8">Etiolated seedlings</tissue>
    </source>
</reference>
<dbReference type="GO" id="GO:0008033">
    <property type="term" value="P:tRNA processing"/>
    <property type="evidence" value="ECO:0007669"/>
    <property type="project" value="UniProtKB-KW"/>
</dbReference>
<proteinExistence type="inferred from homology"/>
<keyword evidence="4" id="KW-0378">Hydrolase</keyword>
<dbReference type="GO" id="GO:0016787">
    <property type="term" value="F:hydrolase activity"/>
    <property type="evidence" value="ECO:0007669"/>
    <property type="project" value="UniProtKB-KW"/>
</dbReference>
<dbReference type="InterPro" id="IPR016195">
    <property type="entry name" value="Pol/histidinol_Pase-like"/>
</dbReference>
<dbReference type="OrthoDB" id="17948at2759"/>
<dbReference type="FunFam" id="3.20.20.140:FF:000044">
    <property type="entry name" value="Polymerase/histidinol phosphatase-like protein"/>
    <property type="match status" value="1"/>
</dbReference>
<evidence type="ECO:0000313" key="7">
    <source>
        <dbReference type="Proteomes" id="UP000087171"/>
    </source>
</evidence>
<dbReference type="SUPFAM" id="SSF89550">
    <property type="entry name" value="PHP domain-like"/>
    <property type="match status" value="1"/>
</dbReference>
<evidence type="ECO:0000256" key="4">
    <source>
        <dbReference type="ARBA" id="ARBA00022801"/>
    </source>
</evidence>
<keyword evidence="5" id="KW-0539">Nucleus</keyword>
<protein>
    <submittedName>
        <fullName evidence="8">Uncharacterized protein LOC101494210 isoform X1</fullName>
    </submittedName>
</protein>
<dbReference type="Proteomes" id="UP000087171">
    <property type="component" value="Chromosome Ca1"/>
</dbReference>
<feature type="region of interest" description="Disordered" evidence="6">
    <location>
        <begin position="368"/>
        <end position="389"/>
    </location>
</feature>
<evidence type="ECO:0000256" key="2">
    <source>
        <dbReference type="ARBA" id="ARBA00007331"/>
    </source>
</evidence>
<dbReference type="PANTHER" id="PTHR13031">
    <property type="entry name" value="RIBONUCLEASE P SUBUNIT P30"/>
    <property type="match status" value="1"/>
</dbReference>
<reference evidence="7" key="1">
    <citation type="journal article" date="2013" name="Nat. Biotechnol.">
        <title>Draft genome sequence of chickpea (Cicer arietinum) provides a resource for trait improvement.</title>
        <authorList>
            <person name="Varshney R.K."/>
            <person name="Song C."/>
            <person name="Saxena R.K."/>
            <person name="Azam S."/>
            <person name="Yu S."/>
            <person name="Sharpe A.G."/>
            <person name="Cannon S."/>
            <person name="Baek J."/>
            <person name="Rosen B.D."/>
            <person name="Tar'an B."/>
            <person name="Millan T."/>
            <person name="Zhang X."/>
            <person name="Ramsay L.D."/>
            <person name="Iwata A."/>
            <person name="Wang Y."/>
            <person name="Nelson W."/>
            <person name="Farmer A.D."/>
            <person name="Gaur P.M."/>
            <person name="Soderlund C."/>
            <person name="Penmetsa R.V."/>
            <person name="Xu C."/>
            <person name="Bharti A.K."/>
            <person name="He W."/>
            <person name="Winter P."/>
            <person name="Zhao S."/>
            <person name="Hane J.K."/>
            <person name="Carrasquilla-Garcia N."/>
            <person name="Condie J.A."/>
            <person name="Upadhyaya H.D."/>
            <person name="Luo M.C."/>
            <person name="Thudi M."/>
            <person name="Gowda C.L."/>
            <person name="Singh N.P."/>
            <person name="Lichtenzveig J."/>
            <person name="Gali K.K."/>
            <person name="Rubio J."/>
            <person name="Nadarajan N."/>
            <person name="Dolezel J."/>
            <person name="Bansal K.C."/>
            <person name="Xu X."/>
            <person name="Edwards D."/>
            <person name="Zhang G."/>
            <person name="Kahl G."/>
            <person name="Gil J."/>
            <person name="Singh K.B."/>
            <person name="Datta S.K."/>
            <person name="Jackson S.A."/>
            <person name="Wang J."/>
            <person name="Cook D.R."/>
        </authorList>
    </citation>
    <scope>NUCLEOTIDE SEQUENCE [LARGE SCALE GENOMIC DNA]</scope>
    <source>
        <strain evidence="7">cv. CDC Frontier</strain>
    </source>
</reference>
<dbReference type="GO" id="GO:0005655">
    <property type="term" value="C:nucleolar ribonuclease P complex"/>
    <property type="evidence" value="ECO:0007669"/>
    <property type="project" value="TreeGrafter"/>
</dbReference>
<dbReference type="Gene3D" id="3.20.20.140">
    <property type="entry name" value="Metal-dependent hydrolases"/>
    <property type="match status" value="1"/>
</dbReference>
<feature type="compositionally biased region" description="Polar residues" evidence="6">
    <location>
        <begin position="776"/>
        <end position="790"/>
    </location>
</feature>
<gene>
    <name evidence="8" type="primary">LOC101494210</name>
</gene>
<comment type="similarity">
    <text evidence="2">Belongs to the eukaryotic/archaeal RNase P protein component 3 family.</text>
</comment>
<dbReference type="AlphaFoldDB" id="A0A3Q7YAH5"/>
<dbReference type="InterPro" id="IPR002738">
    <property type="entry name" value="RNase_P_p30"/>
</dbReference>
<evidence type="ECO:0000256" key="5">
    <source>
        <dbReference type="ARBA" id="ARBA00023242"/>
    </source>
</evidence>
<name>A0A3Q7YAH5_CICAR</name>
<feature type="region of interest" description="Disordered" evidence="6">
    <location>
        <begin position="1"/>
        <end position="24"/>
    </location>
</feature>
<feature type="region of interest" description="Disordered" evidence="6">
    <location>
        <begin position="767"/>
        <end position="790"/>
    </location>
</feature>
<keyword evidence="3" id="KW-0819">tRNA processing</keyword>
<dbReference type="PANTHER" id="PTHR13031:SF0">
    <property type="entry name" value="RIBONUCLEASE P PROTEIN SUBUNIT P30"/>
    <property type="match status" value="1"/>
</dbReference>
<dbReference type="GO" id="GO:0003723">
    <property type="term" value="F:RNA binding"/>
    <property type="evidence" value="ECO:0007669"/>
    <property type="project" value="TreeGrafter"/>
</dbReference>